<dbReference type="RefSeq" id="WP_213404305.1">
    <property type="nucleotide sequence ID" value="NZ_JAGIBT010000014.1"/>
</dbReference>
<accession>A0AB35BYS4</accession>
<keyword evidence="1" id="KW-0732">Signal</keyword>
<gene>
    <name evidence="2" type="ORF">J7561_09525</name>
</gene>
<dbReference type="EMBL" id="JAGIBU010000013">
    <property type="protein sequence ID" value="MBS7825434.1"/>
    <property type="molecule type" value="Genomic_DNA"/>
</dbReference>
<sequence>MKHVWTLTAMIALSLSAAQAQEGRLLQTPNMTQIEFNQAAGYGKDADPDSYCYIVLDEPYAKEDAPDLTLARGIGDGAEEMVIKLKNTPVKVSSENIGIATPYIWHNQKANLFMVFDTTRVVDYGESSILLGQLSIITPQAKEVYQARFSCLD</sequence>
<dbReference type="Proteomes" id="UP000680020">
    <property type="component" value="Unassembled WGS sequence"/>
</dbReference>
<reference evidence="2" key="1">
    <citation type="submission" date="2021-03" db="EMBL/GenBank/DDBJ databases">
        <title>Identification and antibiotic profiling of Wohlfahrtiimonas chitiniclastica, an underestimated human pathogen.</title>
        <authorList>
            <person name="Kopf A."/>
            <person name="Bunk B."/>
            <person name="Coldewey S."/>
            <person name="Gunzer F."/>
            <person name="Riedel T."/>
            <person name="Schroettner P."/>
        </authorList>
    </citation>
    <scope>NUCLEOTIDE SEQUENCE</scope>
    <source>
        <strain evidence="2">DSM 100917</strain>
    </source>
</reference>
<comment type="caution">
    <text evidence="2">The sequence shown here is derived from an EMBL/GenBank/DDBJ whole genome shotgun (WGS) entry which is preliminary data.</text>
</comment>
<feature type="chain" id="PRO_5044196949" evidence="1">
    <location>
        <begin position="21"/>
        <end position="153"/>
    </location>
</feature>
<evidence type="ECO:0000256" key="1">
    <source>
        <dbReference type="SAM" id="SignalP"/>
    </source>
</evidence>
<organism evidence="2 3">
    <name type="scientific">Wohlfahrtiimonas chitiniclastica</name>
    <dbReference type="NCBI Taxonomy" id="400946"/>
    <lineage>
        <taxon>Bacteria</taxon>
        <taxon>Pseudomonadati</taxon>
        <taxon>Pseudomonadota</taxon>
        <taxon>Gammaproteobacteria</taxon>
        <taxon>Cardiobacteriales</taxon>
        <taxon>Ignatzschineriaceae</taxon>
        <taxon>Wohlfahrtiimonas</taxon>
    </lineage>
</organism>
<proteinExistence type="predicted"/>
<evidence type="ECO:0000313" key="3">
    <source>
        <dbReference type="Proteomes" id="UP000680020"/>
    </source>
</evidence>
<feature type="signal peptide" evidence="1">
    <location>
        <begin position="1"/>
        <end position="20"/>
    </location>
</feature>
<name>A0AB35BYS4_9GAMM</name>
<protein>
    <submittedName>
        <fullName evidence="2">Uncharacterized protein</fullName>
    </submittedName>
</protein>
<evidence type="ECO:0000313" key="2">
    <source>
        <dbReference type="EMBL" id="MBS7825434.1"/>
    </source>
</evidence>
<dbReference type="AlphaFoldDB" id="A0AB35BYS4"/>